<accession>A0A8S1DX92</accession>
<evidence type="ECO:0000256" key="7">
    <source>
        <dbReference type="ARBA" id="ARBA00022763"/>
    </source>
</evidence>
<evidence type="ECO:0000256" key="8">
    <source>
        <dbReference type="ARBA" id="ARBA00022771"/>
    </source>
</evidence>
<evidence type="ECO:0000256" key="12">
    <source>
        <dbReference type="ARBA" id="ARBA00023204"/>
    </source>
</evidence>
<dbReference type="Pfam" id="PF10263">
    <property type="entry name" value="SprT-like"/>
    <property type="match status" value="1"/>
</dbReference>
<feature type="compositionally biased region" description="Basic and acidic residues" evidence="16">
    <location>
        <begin position="191"/>
        <end position="218"/>
    </location>
</feature>
<evidence type="ECO:0000256" key="13">
    <source>
        <dbReference type="ARBA" id="ARBA00023242"/>
    </source>
</evidence>
<evidence type="ECO:0000256" key="6">
    <source>
        <dbReference type="ARBA" id="ARBA00022723"/>
    </source>
</evidence>
<keyword evidence="12 15" id="KW-0234">DNA repair</keyword>
<comment type="caution">
    <text evidence="18">The sequence shown here is derived from an EMBL/GenBank/DDBJ whole genome shotgun (WGS) entry which is preliminary data.</text>
</comment>
<dbReference type="GO" id="GO:0006508">
    <property type="term" value="P:proteolysis"/>
    <property type="evidence" value="ECO:0007669"/>
    <property type="project" value="UniProtKB-KW"/>
</dbReference>
<evidence type="ECO:0000256" key="3">
    <source>
        <dbReference type="ARBA" id="ARBA00010724"/>
    </source>
</evidence>
<comment type="subcellular location">
    <subcellularLocation>
        <location evidence="2">Chromosome</location>
    </subcellularLocation>
    <subcellularLocation>
        <location evidence="1">Nucleus</location>
    </subcellularLocation>
</comment>
<feature type="compositionally biased region" description="Polar residues" evidence="16">
    <location>
        <begin position="225"/>
        <end position="243"/>
    </location>
</feature>
<evidence type="ECO:0000256" key="5">
    <source>
        <dbReference type="ARBA" id="ARBA00022670"/>
    </source>
</evidence>
<dbReference type="PROSITE" id="PS51908">
    <property type="entry name" value="ZF_UBZ4"/>
    <property type="match status" value="1"/>
</dbReference>
<comment type="similarity">
    <text evidence="3">Belongs to the Spartan family.</text>
</comment>
<evidence type="ECO:0000256" key="14">
    <source>
        <dbReference type="ARBA" id="ARBA00030396"/>
    </source>
</evidence>
<feature type="compositionally biased region" description="Low complexity" evidence="16">
    <location>
        <begin position="281"/>
        <end position="292"/>
    </location>
</feature>
<keyword evidence="19" id="KW-1185">Reference proteome</keyword>
<dbReference type="OrthoDB" id="5236983at2759"/>
<dbReference type="SMART" id="SM00731">
    <property type="entry name" value="SprT"/>
    <property type="match status" value="1"/>
</dbReference>
<keyword evidence="8 15" id="KW-0863">Zinc-finger</keyword>
<dbReference type="GO" id="GO:0031593">
    <property type="term" value="F:polyubiquitin modification-dependent protein binding"/>
    <property type="evidence" value="ECO:0007669"/>
    <property type="project" value="TreeGrafter"/>
</dbReference>
<evidence type="ECO:0000256" key="11">
    <source>
        <dbReference type="ARBA" id="ARBA00023049"/>
    </source>
</evidence>
<keyword evidence="10" id="KW-0862">Zinc</keyword>
<gene>
    <name evidence="18" type="ORF">CLODIP_2_CD11719</name>
</gene>
<evidence type="ECO:0000256" key="10">
    <source>
        <dbReference type="ARBA" id="ARBA00022833"/>
    </source>
</evidence>
<dbReference type="InterPro" id="IPR006642">
    <property type="entry name" value="Rad18_UBZ4"/>
</dbReference>
<dbReference type="GO" id="GO:0008270">
    <property type="term" value="F:zinc ion binding"/>
    <property type="evidence" value="ECO:0007669"/>
    <property type="project" value="UniProtKB-KW"/>
</dbReference>
<feature type="region of interest" description="Disordered" evidence="16">
    <location>
        <begin position="191"/>
        <end position="337"/>
    </location>
</feature>
<dbReference type="GO" id="GO:0005694">
    <property type="term" value="C:chromosome"/>
    <property type="evidence" value="ECO:0007669"/>
    <property type="project" value="UniProtKB-SubCell"/>
</dbReference>
<evidence type="ECO:0000256" key="15">
    <source>
        <dbReference type="PROSITE-ProRule" id="PRU01256"/>
    </source>
</evidence>
<dbReference type="InterPro" id="IPR044245">
    <property type="entry name" value="Spartan"/>
</dbReference>
<feature type="domain" description="UBZ4-type" evidence="17">
    <location>
        <begin position="520"/>
        <end position="545"/>
    </location>
</feature>
<dbReference type="EMBL" id="CADEPI010000403">
    <property type="protein sequence ID" value="CAB3385298.1"/>
    <property type="molecule type" value="Genomic_DNA"/>
</dbReference>
<keyword evidence="11" id="KW-0482">Metalloprotease</keyword>
<dbReference type="GO" id="GO:0003697">
    <property type="term" value="F:single-stranded DNA binding"/>
    <property type="evidence" value="ECO:0007669"/>
    <property type="project" value="InterPro"/>
</dbReference>
<evidence type="ECO:0000313" key="18">
    <source>
        <dbReference type="EMBL" id="CAB3385298.1"/>
    </source>
</evidence>
<dbReference type="PANTHER" id="PTHR21220">
    <property type="entry name" value="DNA-DEPENDENT METALLOPROTEASE SPRTN"/>
    <property type="match status" value="1"/>
</dbReference>
<dbReference type="AlphaFoldDB" id="A0A8S1DX92"/>
<dbReference type="GO" id="GO:0006281">
    <property type="term" value="P:DNA repair"/>
    <property type="evidence" value="ECO:0007669"/>
    <property type="project" value="UniProtKB-KW"/>
</dbReference>
<dbReference type="GO" id="GO:0004222">
    <property type="term" value="F:metalloendopeptidase activity"/>
    <property type="evidence" value="ECO:0007669"/>
    <property type="project" value="InterPro"/>
</dbReference>
<keyword evidence="13" id="KW-0539">Nucleus</keyword>
<evidence type="ECO:0000256" key="16">
    <source>
        <dbReference type="SAM" id="MobiDB-lite"/>
    </source>
</evidence>
<dbReference type="Gene3D" id="3.30.160.60">
    <property type="entry name" value="Classic Zinc Finger"/>
    <property type="match status" value="2"/>
</dbReference>
<organism evidence="18 19">
    <name type="scientific">Cloeon dipterum</name>
    <dbReference type="NCBI Taxonomy" id="197152"/>
    <lineage>
        <taxon>Eukaryota</taxon>
        <taxon>Metazoa</taxon>
        <taxon>Ecdysozoa</taxon>
        <taxon>Arthropoda</taxon>
        <taxon>Hexapoda</taxon>
        <taxon>Insecta</taxon>
        <taxon>Pterygota</taxon>
        <taxon>Palaeoptera</taxon>
        <taxon>Ephemeroptera</taxon>
        <taxon>Pisciforma</taxon>
        <taxon>Baetidae</taxon>
        <taxon>Cloeon</taxon>
    </lineage>
</organism>
<keyword evidence="5" id="KW-0645">Protease</keyword>
<evidence type="ECO:0000259" key="17">
    <source>
        <dbReference type="PROSITE" id="PS51908"/>
    </source>
</evidence>
<dbReference type="GO" id="GO:0005634">
    <property type="term" value="C:nucleus"/>
    <property type="evidence" value="ECO:0007669"/>
    <property type="project" value="UniProtKB-SubCell"/>
</dbReference>
<evidence type="ECO:0000256" key="1">
    <source>
        <dbReference type="ARBA" id="ARBA00004123"/>
    </source>
</evidence>
<protein>
    <recommendedName>
        <fullName evidence="14">Protein with SprT-like domain at the N terminus</fullName>
    </recommendedName>
</protein>
<keyword evidence="9" id="KW-0378">Hydrolase</keyword>
<dbReference type="SMART" id="SM00734">
    <property type="entry name" value="ZnF_Rad18"/>
    <property type="match status" value="4"/>
</dbReference>
<dbReference type="InterPro" id="IPR006640">
    <property type="entry name" value="SprT-like_domain"/>
</dbReference>
<proteinExistence type="inferred from homology"/>
<dbReference type="InterPro" id="IPR055220">
    <property type="entry name" value="SPRTN_ZBD"/>
</dbReference>
<dbReference type="Pfam" id="PF22934">
    <property type="entry name" value="SPRTN_ZBD"/>
    <property type="match status" value="1"/>
</dbReference>
<dbReference type="Proteomes" id="UP000494165">
    <property type="component" value="Unassembled WGS sequence"/>
</dbReference>
<feature type="compositionally biased region" description="Gly residues" evidence="16">
    <location>
        <begin position="293"/>
        <end position="302"/>
    </location>
</feature>
<evidence type="ECO:0000313" key="19">
    <source>
        <dbReference type="Proteomes" id="UP000494165"/>
    </source>
</evidence>
<feature type="compositionally biased region" description="Low complexity" evidence="16">
    <location>
        <begin position="303"/>
        <end position="312"/>
    </location>
</feature>
<sequence length="545" mass="60703">MSSSSIVSQEWELVDPCPDIHALFIEYNKKYFWGKLDGVALKWSPRMTLCAGLCRYEGRGGLCSISLSAPLLKLRPRKDLVETLLHEMIHAYLFVTANNRDRDGHGPEFQKHMYRINSLCGCNITIYHSFHAEVKLYQQHVWRCEGVCRERKPFFGFVRRSMNRAPGHTDTWWSMHERSCGGKFVKIQEPEEFTKKKQAEADRKAKRENKNKVSKAGDIRPYLSPTKNSNGRSSGPKASTSAINGKGRGDIRTYGNPVKGPAASTNNTNKVTKPVSGSGIGASSNISGFSDAGRGGRGGMGGTATANRGGRTLVVSGRGSKERPMEESQPSTSFVPFFGKGRTVGSASGSTGNAVLDRQKFLARFDQPEQKPLKKQKTDIEKKPGKLHCPICEKPCPAAEMNDHIEQCLHAFNFEDDDKKKQPPEEVIVLSDDEEDESNMEQCPLCSAYYPADSLKSHIDNCVQHLHDSFQEDTEVSQMVHCPICNEKIENDSLQSHTDSCVQSLDGSFDEEVQEVVRDTVKCPICDVKVEQEMINEHLDYCAGL</sequence>
<reference evidence="18 19" key="1">
    <citation type="submission" date="2020-04" db="EMBL/GenBank/DDBJ databases">
        <authorList>
            <person name="Alioto T."/>
            <person name="Alioto T."/>
            <person name="Gomez Garrido J."/>
        </authorList>
    </citation>
    <scope>NUCLEOTIDE SEQUENCE [LARGE SCALE GENOMIC DNA]</scope>
</reference>
<keyword evidence="7 15" id="KW-0227">DNA damage</keyword>
<name>A0A8S1DX92_9INSE</name>
<evidence type="ECO:0000256" key="2">
    <source>
        <dbReference type="ARBA" id="ARBA00004286"/>
    </source>
</evidence>
<keyword evidence="4" id="KW-0158">Chromosome</keyword>
<dbReference type="PANTHER" id="PTHR21220:SF0">
    <property type="entry name" value="DNA-DEPENDENT METALLOPROTEASE SPRTN"/>
    <property type="match status" value="1"/>
</dbReference>
<keyword evidence="6" id="KW-0479">Metal-binding</keyword>
<evidence type="ECO:0000256" key="9">
    <source>
        <dbReference type="ARBA" id="ARBA00022801"/>
    </source>
</evidence>
<evidence type="ECO:0000256" key="4">
    <source>
        <dbReference type="ARBA" id="ARBA00022454"/>
    </source>
</evidence>